<keyword evidence="3" id="KW-0804">Transcription</keyword>
<sequence>MKQRKTGNITLQEVANHAGVSKTTASVALNGGDYVSEETRHKVIVAAQELGYVYNRAAASLRSNASSTVGLIIPDLDNSFYTALLSGVNTALNKLENTILLGSTNESLTVQDRLISSMLEYRVCGIILFAVLGSSNELIARIKNLGIPVVLVNRNFSEFTCDYIGIDDVLAGQLATEHLVERGHRRIAYLGGTSELSSWYKRREGYERVLKEHQIQIDESLIIEGPPTQESGYKLAEEILKLDKKPSGIFCFNDVIAIGAMMKLEENGIIPGRDIAIVGVDDIPEASIIKPKLTTVSSYPFLRGVKAANILHERINGYAGEPQSIIIEPQLIIRDSSNSERINQ</sequence>
<evidence type="ECO:0000313" key="5">
    <source>
        <dbReference type="EMBL" id="MBB6215278.1"/>
    </source>
</evidence>
<feature type="domain" description="HTH lacI-type" evidence="4">
    <location>
        <begin position="9"/>
        <end position="63"/>
    </location>
</feature>
<dbReference type="SUPFAM" id="SSF53822">
    <property type="entry name" value="Periplasmic binding protein-like I"/>
    <property type="match status" value="1"/>
</dbReference>
<dbReference type="SUPFAM" id="SSF47413">
    <property type="entry name" value="lambda repressor-like DNA-binding domains"/>
    <property type="match status" value="1"/>
</dbReference>
<comment type="caution">
    <text evidence="5">The sequence shown here is derived from an EMBL/GenBank/DDBJ whole genome shotgun (WGS) entry which is preliminary data.</text>
</comment>
<dbReference type="InterPro" id="IPR028082">
    <property type="entry name" value="Peripla_BP_I"/>
</dbReference>
<name>A0A841KSZ5_9FIRM</name>
<dbReference type="Pfam" id="PF00356">
    <property type="entry name" value="LacI"/>
    <property type="match status" value="1"/>
</dbReference>
<gene>
    <name evidence="5" type="ORF">HNQ80_001367</name>
</gene>
<dbReference type="PANTHER" id="PTHR30146:SF109">
    <property type="entry name" value="HTH-TYPE TRANSCRIPTIONAL REGULATOR GALS"/>
    <property type="match status" value="1"/>
</dbReference>
<dbReference type="InterPro" id="IPR000843">
    <property type="entry name" value="HTH_LacI"/>
</dbReference>
<protein>
    <submittedName>
        <fullName evidence="5">LacI family transcriptional regulator</fullName>
    </submittedName>
</protein>
<organism evidence="5 6">
    <name type="scientific">Anaerosolibacter carboniphilus</name>
    <dbReference type="NCBI Taxonomy" id="1417629"/>
    <lineage>
        <taxon>Bacteria</taxon>
        <taxon>Bacillati</taxon>
        <taxon>Bacillota</taxon>
        <taxon>Clostridia</taxon>
        <taxon>Peptostreptococcales</taxon>
        <taxon>Thermotaleaceae</taxon>
        <taxon>Anaerosolibacter</taxon>
    </lineage>
</organism>
<dbReference type="Gene3D" id="3.40.50.2300">
    <property type="match status" value="2"/>
</dbReference>
<proteinExistence type="predicted"/>
<evidence type="ECO:0000313" key="6">
    <source>
        <dbReference type="Proteomes" id="UP000579281"/>
    </source>
</evidence>
<dbReference type="Pfam" id="PF00532">
    <property type="entry name" value="Peripla_BP_1"/>
    <property type="match status" value="1"/>
</dbReference>
<dbReference type="CDD" id="cd01392">
    <property type="entry name" value="HTH_LacI"/>
    <property type="match status" value="1"/>
</dbReference>
<dbReference type="InterPro" id="IPR001761">
    <property type="entry name" value="Peripla_BP/Lac1_sug-bd_dom"/>
</dbReference>
<keyword evidence="2" id="KW-0238">DNA-binding</keyword>
<evidence type="ECO:0000259" key="4">
    <source>
        <dbReference type="PROSITE" id="PS50932"/>
    </source>
</evidence>
<dbReference type="EMBL" id="JACHEN010000006">
    <property type="protein sequence ID" value="MBB6215278.1"/>
    <property type="molecule type" value="Genomic_DNA"/>
</dbReference>
<dbReference type="InterPro" id="IPR010982">
    <property type="entry name" value="Lambda_DNA-bd_dom_sf"/>
</dbReference>
<evidence type="ECO:0000256" key="2">
    <source>
        <dbReference type="ARBA" id="ARBA00023125"/>
    </source>
</evidence>
<dbReference type="SMART" id="SM00354">
    <property type="entry name" value="HTH_LACI"/>
    <property type="match status" value="1"/>
</dbReference>
<dbReference type="Gene3D" id="1.10.260.40">
    <property type="entry name" value="lambda repressor-like DNA-binding domains"/>
    <property type="match status" value="1"/>
</dbReference>
<dbReference type="AlphaFoldDB" id="A0A841KSZ5"/>
<dbReference type="PROSITE" id="PS50932">
    <property type="entry name" value="HTH_LACI_2"/>
    <property type="match status" value="1"/>
</dbReference>
<dbReference type="RefSeq" id="WP_184309424.1">
    <property type="nucleotide sequence ID" value="NZ_JACHEN010000006.1"/>
</dbReference>
<reference evidence="5 6" key="1">
    <citation type="submission" date="2020-08" db="EMBL/GenBank/DDBJ databases">
        <title>Genomic Encyclopedia of Type Strains, Phase IV (KMG-IV): sequencing the most valuable type-strain genomes for metagenomic binning, comparative biology and taxonomic classification.</title>
        <authorList>
            <person name="Goeker M."/>
        </authorList>
    </citation>
    <scope>NUCLEOTIDE SEQUENCE [LARGE SCALE GENOMIC DNA]</scope>
    <source>
        <strain evidence="5 6">DSM 103526</strain>
    </source>
</reference>
<dbReference type="Proteomes" id="UP000579281">
    <property type="component" value="Unassembled WGS sequence"/>
</dbReference>
<dbReference type="CDD" id="cd06289">
    <property type="entry name" value="PBP1_MalI-like"/>
    <property type="match status" value="1"/>
</dbReference>
<dbReference type="PROSITE" id="PS00356">
    <property type="entry name" value="HTH_LACI_1"/>
    <property type="match status" value="1"/>
</dbReference>
<dbReference type="GO" id="GO:0000976">
    <property type="term" value="F:transcription cis-regulatory region binding"/>
    <property type="evidence" value="ECO:0007669"/>
    <property type="project" value="TreeGrafter"/>
</dbReference>
<dbReference type="GO" id="GO:0003700">
    <property type="term" value="F:DNA-binding transcription factor activity"/>
    <property type="evidence" value="ECO:0007669"/>
    <property type="project" value="TreeGrafter"/>
</dbReference>
<dbReference type="PANTHER" id="PTHR30146">
    <property type="entry name" value="LACI-RELATED TRANSCRIPTIONAL REPRESSOR"/>
    <property type="match status" value="1"/>
</dbReference>
<keyword evidence="6" id="KW-1185">Reference proteome</keyword>
<evidence type="ECO:0000256" key="1">
    <source>
        <dbReference type="ARBA" id="ARBA00023015"/>
    </source>
</evidence>
<accession>A0A841KSZ5</accession>
<keyword evidence="1" id="KW-0805">Transcription regulation</keyword>
<evidence type="ECO:0000256" key="3">
    <source>
        <dbReference type="ARBA" id="ARBA00023163"/>
    </source>
</evidence>